<dbReference type="GO" id="GO:0003690">
    <property type="term" value="F:double-stranded DNA binding"/>
    <property type="evidence" value="ECO:0007669"/>
    <property type="project" value="TreeGrafter"/>
</dbReference>
<reference evidence="9" key="2">
    <citation type="journal article" date="2024" name="Plant">
        <title>Genomic evolution and insights into agronomic trait innovations of Sesamum species.</title>
        <authorList>
            <person name="Miao H."/>
            <person name="Wang L."/>
            <person name="Qu L."/>
            <person name="Liu H."/>
            <person name="Sun Y."/>
            <person name="Le M."/>
            <person name="Wang Q."/>
            <person name="Wei S."/>
            <person name="Zheng Y."/>
            <person name="Lin W."/>
            <person name="Duan Y."/>
            <person name="Cao H."/>
            <person name="Xiong S."/>
            <person name="Wang X."/>
            <person name="Wei L."/>
            <person name="Li C."/>
            <person name="Ma Q."/>
            <person name="Ju M."/>
            <person name="Zhao R."/>
            <person name="Li G."/>
            <person name="Mu C."/>
            <person name="Tian Q."/>
            <person name="Mei H."/>
            <person name="Zhang T."/>
            <person name="Gao T."/>
            <person name="Zhang H."/>
        </authorList>
    </citation>
    <scope>NUCLEOTIDE SEQUENCE</scope>
    <source>
        <strain evidence="9">KEN8</strain>
    </source>
</reference>
<dbReference type="InterPro" id="IPR005559">
    <property type="entry name" value="CG-1_dom"/>
</dbReference>
<keyword evidence="5" id="KW-0804">Transcription</keyword>
<dbReference type="InterPro" id="IPR013783">
    <property type="entry name" value="Ig-like_fold"/>
</dbReference>
<dbReference type="Gene3D" id="2.60.40.10">
    <property type="entry name" value="Immunoglobulins"/>
    <property type="match status" value="1"/>
</dbReference>
<evidence type="ECO:0000256" key="1">
    <source>
        <dbReference type="ARBA" id="ARBA00004123"/>
    </source>
</evidence>
<comment type="similarity">
    <text evidence="2">Belongs to the CAMTA family.</text>
</comment>
<dbReference type="SUPFAM" id="SSF81296">
    <property type="entry name" value="E set domains"/>
    <property type="match status" value="1"/>
</dbReference>
<evidence type="ECO:0000256" key="7">
    <source>
        <dbReference type="SAM" id="MobiDB-lite"/>
    </source>
</evidence>
<gene>
    <name evidence="9" type="ORF">Scaly_0105100</name>
</gene>
<keyword evidence="3" id="KW-0040">ANK repeat</keyword>
<proteinExistence type="inferred from homology"/>
<feature type="region of interest" description="Disordered" evidence="7">
    <location>
        <begin position="196"/>
        <end position="221"/>
    </location>
</feature>
<dbReference type="PROSITE" id="PS51437">
    <property type="entry name" value="CG_1"/>
    <property type="match status" value="1"/>
</dbReference>
<feature type="compositionally biased region" description="Polar residues" evidence="7">
    <location>
        <begin position="196"/>
        <end position="208"/>
    </location>
</feature>
<evidence type="ECO:0000313" key="9">
    <source>
        <dbReference type="EMBL" id="KAL0396567.1"/>
    </source>
</evidence>
<comment type="caution">
    <text evidence="9">The sequence shown here is derived from an EMBL/GenBank/DDBJ whole genome shotgun (WGS) entry which is preliminary data.</text>
</comment>
<comment type="subcellular location">
    <subcellularLocation>
        <location evidence="1">Nucleus</location>
    </subcellularLocation>
</comment>
<keyword evidence="6" id="KW-0539">Nucleus</keyword>
<accession>A0AAW2SWG4</accession>
<dbReference type="GO" id="GO:0006357">
    <property type="term" value="P:regulation of transcription by RNA polymerase II"/>
    <property type="evidence" value="ECO:0007669"/>
    <property type="project" value="TreeGrafter"/>
</dbReference>
<dbReference type="PANTHER" id="PTHR23335:SF30">
    <property type="entry name" value="CALMODULIN-BINDING TRANSCRIPTION ACTIVATOR 3"/>
    <property type="match status" value="1"/>
</dbReference>
<keyword evidence="4" id="KW-0010">Activator</keyword>
<reference evidence="9" key="1">
    <citation type="submission" date="2020-06" db="EMBL/GenBank/DDBJ databases">
        <authorList>
            <person name="Li T."/>
            <person name="Hu X."/>
            <person name="Zhang T."/>
            <person name="Song X."/>
            <person name="Zhang H."/>
            <person name="Dai N."/>
            <person name="Sheng W."/>
            <person name="Hou X."/>
            <person name="Wei L."/>
        </authorList>
    </citation>
    <scope>NUCLEOTIDE SEQUENCE</scope>
    <source>
        <strain evidence="9">KEN8</strain>
        <tissue evidence="9">Leaf</tissue>
    </source>
</reference>
<evidence type="ECO:0000259" key="8">
    <source>
        <dbReference type="PROSITE" id="PS51437"/>
    </source>
</evidence>
<dbReference type="Pfam" id="PF03859">
    <property type="entry name" value="CG-1"/>
    <property type="match status" value="1"/>
</dbReference>
<evidence type="ECO:0000256" key="5">
    <source>
        <dbReference type="ARBA" id="ARBA00023163"/>
    </source>
</evidence>
<evidence type="ECO:0000256" key="3">
    <source>
        <dbReference type="ARBA" id="ARBA00023043"/>
    </source>
</evidence>
<dbReference type="AlphaFoldDB" id="A0AAW2SWG4"/>
<organism evidence="9">
    <name type="scientific">Sesamum calycinum</name>
    <dbReference type="NCBI Taxonomy" id="2727403"/>
    <lineage>
        <taxon>Eukaryota</taxon>
        <taxon>Viridiplantae</taxon>
        <taxon>Streptophyta</taxon>
        <taxon>Embryophyta</taxon>
        <taxon>Tracheophyta</taxon>
        <taxon>Spermatophyta</taxon>
        <taxon>Magnoliopsida</taxon>
        <taxon>eudicotyledons</taxon>
        <taxon>Gunneridae</taxon>
        <taxon>Pentapetalae</taxon>
        <taxon>asterids</taxon>
        <taxon>lamiids</taxon>
        <taxon>Lamiales</taxon>
        <taxon>Pedaliaceae</taxon>
        <taxon>Sesamum</taxon>
    </lineage>
</organism>
<dbReference type="EMBL" id="JACGWM010000001">
    <property type="protein sequence ID" value="KAL0396567.1"/>
    <property type="molecule type" value="Genomic_DNA"/>
</dbReference>
<evidence type="ECO:0000256" key="4">
    <source>
        <dbReference type="ARBA" id="ARBA00023159"/>
    </source>
</evidence>
<dbReference type="SMART" id="SM01076">
    <property type="entry name" value="CG-1"/>
    <property type="match status" value="1"/>
</dbReference>
<dbReference type="GO" id="GO:0003712">
    <property type="term" value="F:transcription coregulator activity"/>
    <property type="evidence" value="ECO:0007669"/>
    <property type="project" value="TreeGrafter"/>
</dbReference>
<dbReference type="InterPro" id="IPR014756">
    <property type="entry name" value="Ig_E-set"/>
</dbReference>
<protein>
    <submittedName>
        <fullName evidence="9">Calmodulin-binding transcription activator 3</fullName>
    </submittedName>
</protein>
<evidence type="ECO:0000256" key="2">
    <source>
        <dbReference type="ARBA" id="ARBA00008267"/>
    </source>
</evidence>
<dbReference type="PANTHER" id="PTHR23335">
    <property type="entry name" value="CALMODULIN-BINDING TRANSCRIPTION ACTIVATOR CAMTA"/>
    <property type="match status" value="1"/>
</dbReference>
<evidence type="ECO:0000256" key="6">
    <source>
        <dbReference type="ARBA" id="ARBA00023242"/>
    </source>
</evidence>
<dbReference type="GO" id="GO:0005634">
    <property type="term" value="C:nucleus"/>
    <property type="evidence" value="ECO:0007669"/>
    <property type="project" value="UniProtKB-SubCell"/>
</dbReference>
<feature type="domain" description="CG-1" evidence="8">
    <location>
        <begin position="33"/>
        <end position="159"/>
    </location>
</feature>
<name>A0AAW2SWG4_9LAMI</name>
<sequence>MIEANEKEGLFQIFWPENLRDASVIRADLRANIEQILLEAQHRWLRPAEICEILQNYKKFRIAPEPPNRPPSGSLFLFDRKVLRYFRKDGHNWRKKRDGKTVKEAHERLKAGSVDVLHCYYAHGEENENFQRRSYWMLEEELSHIVLVHYREGNRTNFNRIRNADVIPDSRQTEESISNSEVDSSARFQPYDYQGASQATDTSLNSTHASEHEDAESAYRQQASSGFQSIHELQTPQKTQVGSVPCYPVPISMIRTTKNENTERIYNIRVPLSREVASLLKYSMVLFYISNMYYYDRYVSRTIFSYSWYEFWISHTWRKNKDPMDNGLTYQLHGELEFPSWGNVVESSNAGYQSVNFQPSHPSTQSSAMSLMPGQENELLDQIFTGVLGKKQNFGSHSGGLEEWQAPGRDSLNISKWSMDQKSDDNQNLGQNSNYPSVRPPLLFDLTTKLDGANQVELCHSVELDDAYLTEHSRHPMQNDLRLQSLTAVGSSLKLQSDGNPKIDDKTSYPTFRQPLLDGIMGEGLRKLDSFDRWMSKELGDVTESNVQPGSGAYWETVGSEDGDDTGISTQMPLDNFILGPSLSQDQLFSIIDFSPNWAYSGSEIKQASDERHAFFFAHDQRFVADGVLRCHTPSHATGRVPFYITCSNRLACSEVREFEFRTSSIQDVDLADVGSITSDETLLHMRFGKLLSLGSGNSQTSEESNAAEISKLRSKISALLKDDSEWEQMLNLTKQDEFSADKVKDQLLQKLLKEKLHVWLLQKVAEGGKGPNVLDEGGQGVLQGCTLVVV</sequence>